<dbReference type="InterPro" id="IPR043128">
    <property type="entry name" value="Rev_trsase/Diguanyl_cyclase"/>
</dbReference>
<dbReference type="EMBL" id="SNYM01000033">
    <property type="protein sequence ID" value="TDQ43047.1"/>
    <property type="molecule type" value="Genomic_DNA"/>
</dbReference>
<keyword evidence="4" id="KW-1185">Reference proteome</keyword>
<reference evidence="3 4" key="1">
    <citation type="submission" date="2019-03" db="EMBL/GenBank/DDBJ databases">
        <title>Genomic Encyclopedia of Type Strains, Phase IV (KMG-IV): sequencing the most valuable type-strain genomes for metagenomic binning, comparative biology and taxonomic classification.</title>
        <authorList>
            <person name="Goeker M."/>
        </authorList>
    </citation>
    <scope>NUCLEOTIDE SEQUENCE [LARGE SCALE GENOMIC DNA]</scope>
    <source>
        <strain evidence="3 4">DSM 103792</strain>
    </source>
</reference>
<dbReference type="AlphaFoldDB" id="A0A4V3D688"/>
<dbReference type="PROSITE" id="PS50883">
    <property type="entry name" value="EAL"/>
    <property type="match status" value="1"/>
</dbReference>
<dbReference type="SMART" id="SM00052">
    <property type="entry name" value="EAL"/>
    <property type="match status" value="1"/>
</dbReference>
<feature type="domain" description="GGDEF" evidence="2">
    <location>
        <begin position="157"/>
        <end position="292"/>
    </location>
</feature>
<dbReference type="PROSITE" id="PS50887">
    <property type="entry name" value="GGDEF"/>
    <property type="match status" value="1"/>
</dbReference>
<dbReference type="Pfam" id="PF00990">
    <property type="entry name" value="GGDEF"/>
    <property type="match status" value="1"/>
</dbReference>
<evidence type="ECO:0000313" key="3">
    <source>
        <dbReference type="EMBL" id="TDQ43047.1"/>
    </source>
</evidence>
<dbReference type="CDD" id="cd01949">
    <property type="entry name" value="GGDEF"/>
    <property type="match status" value="1"/>
</dbReference>
<dbReference type="InterPro" id="IPR000160">
    <property type="entry name" value="GGDEF_dom"/>
</dbReference>
<dbReference type="Gene3D" id="3.20.20.450">
    <property type="entry name" value="EAL domain"/>
    <property type="match status" value="1"/>
</dbReference>
<accession>A0A4V3D688</accession>
<comment type="caution">
    <text evidence="3">The sequence shown here is derived from an EMBL/GenBank/DDBJ whole genome shotgun (WGS) entry which is preliminary data.</text>
</comment>
<dbReference type="GO" id="GO:0071111">
    <property type="term" value="F:cyclic-guanylate-specific phosphodiesterase activity"/>
    <property type="evidence" value="ECO:0007669"/>
    <property type="project" value="InterPro"/>
</dbReference>
<dbReference type="InterPro" id="IPR001633">
    <property type="entry name" value="EAL_dom"/>
</dbReference>
<dbReference type="SUPFAM" id="SSF141868">
    <property type="entry name" value="EAL domain-like"/>
    <property type="match status" value="1"/>
</dbReference>
<evidence type="ECO:0000259" key="1">
    <source>
        <dbReference type="PROSITE" id="PS50883"/>
    </source>
</evidence>
<dbReference type="PANTHER" id="PTHR33121:SF70">
    <property type="entry name" value="SIGNALING PROTEIN YKOW"/>
    <property type="match status" value="1"/>
</dbReference>
<evidence type="ECO:0000259" key="2">
    <source>
        <dbReference type="PROSITE" id="PS50887"/>
    </source>
</evidence>
<dbReference type="NCBIfam" id="TIGR00254">
    <property type="entry name" value="GGDEF"/>
    <property type="match status" value="1"/>
</dbReference>
<organism evidence="3 4">
    <name type="scientific">Permianibacter aggregans</name>
    <dbReference type="NCBI Taxonomy" id="1510150"/>
    <lineage>
        <taxon>Bacteria</taxon>
        <taxon>Pseudomonadati</taxon>
        <taxon>Pseudomonadota</taxon>
        <taxon>Gammaproteobacteria</taxon>
        <taxon>Pseudomonadales</taxon>
        <taxon>Pseudomonadaceae</taxon>
        <taxon>Permianibacter</taxon>
    </lineage>
</organism>
<evidence type="ECO:0000313" key="4">
    <source>
        <dbReference type="Proteomes" id="UP000295375"/>
    </source>
</evidence>
<dbReference type="InterPro" id="IPR029787">
    <property type="entry name" value="Nucleotide_cyclase"/>
</dbReference>
<feature type="domain" description="EAL" evidence="1">
    <location>
        <begin position="301"/>
        <end position="551"/>
    </location>
</feature>
<name>A0A4V3D688_9GAMM</name>
<dbReference type="PANTHER" id="PTHR33121">
    <property type="entry name" value="CYCLIC DI-GMP PHOSPHODIESTERASE PDEF"/>
    <property type="match status" value="1"/>
</dbReference>
<proteinExistence type="predicted"/>
<dbReference type="RefSeq" id="WP_162848232.1">
    <property type="nucleotide sequence ID" value="NZ_CP037953.1"/>
</dbReference>
<dbReference type="InterPro" id="IPR050706">
    <property type="entry name" value="Cyclic-di-GMP_PDE-like"/>
</dbReference>
<dbReference type="Pfam" id="PF00563">
    <property type="entry name" value="EAL"/>
    <property type="match status" value="1"/>
</dbReference>
<dbReference type="SUPFAM" id="SSF55073">
    <property type="entry name" value="Nucleotide cyclase"/>
    <property type="match status" value="1"/>
</dbReference>
<sequence length="551" mass="62521">MYLPEHVVTATPHDWVLDGTTTPAVVVSNNLSCWRGNHSFTRLINTLEFCRHFFAIEKNQPRLRKKVADDLQHKLTAKRKLLIREVSGVRRFYQVVVTTPQDNDVHAWFLFFLHPLPFDHYLASFPATFRKGESSTPRTEFSIQLGKRLKVAKQTELCLVVFVLDIVGFRSVNESEGYHIGDKVLSILQHRLGFIAKHNGIIAHIADDDYAVGVLVEDNPEAIHTLISRMDSAVRKPYFINESKQRLFLRLAVGTSISTPQTDSAWRLVEQARTACVLAKRQASNEVIVYDQLHQHHSSEQFRLEQKVFQAVASQAFHVVVQPQFTMDGQQLVGAEMLLRWTEADGTTHSPMEFIPIVEKMGLMPKLSEWVLHQAIAIQKQLLRNGTTPVPLSINLSPTQIELTTHVQHLLAIIHASELPGKFLEIEITEDSLLHHHSETLSNLNRINQTGIAIALDDFGIGYSSLSYLSQFPIQKLKIDRSFITHITDDHKQRQLVTLMLNIANTFSMKPLAEGVELAEQIECLQALGCQYVQGYLYAKPESVGDYLARY</sequence>
<dbReference type="CDD" id="cd01948">
    <property type="entry name" value="EAL"/>
    <property type="match status" value="1"/>
</dbReference>
<dbReference type="Gene3D" id="3.30.70.270">
    <property type="match status" value="1"/>
</dbReference>
<dbReference type="Proteomes" id="UP000295375">
    <property type="component" value="Unassembled WGS sequence"/>
</dbReference>
<dbReference type="InterPro" id="IPR035919">
    <property type="entry name" value="EAL_sf"/>
</dbReference>
<protein>
    <submittedName>
        <fullName evidence="3">Diguanylate cyclase (GGDEF)-like protein</fullName>
    </submittedName>
</protein>
<dbReference type="SMART" id="SM00267">
    <property type="entry name" value="GGDEF"/>
    <property type="match status" value="1"/>
</dbReference>
<gene>
    <name evidence="3" type="ORF">EV696_1339</name>
</gene>